<dbReference type="InterPro" id="IPR009014">
    <property type="entry name" value="Transketo_C/PFOR_II"/>
</dbReference>
<dbReference type="InterPro" id="IPR002880">
    <property type="entry name" value="Pyrv_Fd/Flavodoxin_OxRdtase_N"/>
</dbReference>
<evidence type="ECO:0000256" key="2">
    <source>
        <dbReference type="ARBA" id="ARBA00022448"/>
    </source>
</evidence>
<keyword evidence="8" id="KW-0411">Iron-sulfur</keyword>
<dbReference type="Gene3D" id="4.10.780.10">
    <property type="entry name" value="Pyruvate-flavodoxin oxidoreductase, EKR domain"/>
    <property type="match status" value="1"/>
</dbReference>
<keyword evidence="4" id="KW-0479">Metal-binding</keyword>
<dbReference type="SUPFAM" id="SSF54862">
    <property type="entry name" value="4Fe-4S ferredoxins"/>
    <property type="match status" value="1"/>
</dbReference>
<protein>
    <submittedName>
        <fullName evidence="11">Pyruvate-flavodoxin oxidoreductase</fullName>
    </submittedName>
</protein>
<keyword evidence="11" id="KW-0670">Pyruvate</keyword>
<dbReference type="Gene3D" id="3.40.50.970">
    <property type="match status" value="2"/>
</dbReference>
<dbReference type="InterPro" id="IPR011895">
    <property type="entry name" value="Pyrv_flavodox_OxRed"/>
</dbReference>
<dbReference type="InterPro" id="IPR019456">
    <property type="entry name" value="Pyrv-flavodox_OxRtase_EKR"/>
</dbReference>
<comment type="caution">
    <text evidence="11">The sequence shown here is derived from an EMBL/GenBank/DDBJ whole genome shotgun (WGS) entry which is preliminary data.</text>
</comment>
<evidence type="ECO:0000256" key="6">
    <source>
        <dbReference type="ARBA" id="ARBA00023002"/>
    </source>
</evidence>
<keyword evidence="2 9" id="KW-0813">Transport</keyword>
<keyword evidence="6 9" id="KW-0560">Oxidoreductase</keyword>
<dbReference type="Pfam" id="PF10371">
    <property type="entry name" value="EKR"/>
    <property type="match status" value="1"/>
</dbReference>
<dbReference type="SUPFAM" id="SSF53323">
    <property type="entry name" value="Pyruvate-ferredoxin oxidoreductase, PFOR, domain III"/>
    <property type="match status" value="1"/>
</dbReference>
<dbReference type="RefSeq" id="WP_284303165.1">
    <property type="nucleotide sequence ID" value="NZ_BSUO01000001.1"/>
</dbReference>
<comment type="similarity">
    <text evidence="1 9">Belongs to the pyruvate:ferredoxin/flavodoxin oxidoreductase family.</text>
</comment>
<dbReference type="PANTHER" id="PTHR32154:SF0">
    <property type="entry name" value="PYRUVATE-FLAVODOXIN OXIDOREDUCTASE-RELATED"/>
    <property type="match status" value="1"/>
</dbReference>
<dbReference type="PROSITE" id="PS51379">
    <property type="entry name" value="4FE4S_FER_2"/>
    <property type="match status" value="2"/>
</dbReference>
<dbReference type="NCBIfam" id="TIGR02176">
    <property type="entry name" value="pyruv_ox_red"/>
    <property type="match status" value="1"/>
</dbReference>
<reference evidence="12" key="1">
    <citation type="journal article" date="2019" name="Int. J. Syst. Evol. Microbiol.">
        <title>The Global Catalogue of Microorganisms (GCM) 10K type strain sequencing project: providing services to taxonomists for standard genome sequencing and annotation.</title>
        <authorList>
            <consortium name="The Broad Institute Genomics Platform"/>
            <consortium name="The Broad Institute Genome Sequencing Center for Infectious Disease"/>
            <person name="Wu L."/>
            <person name="Ma J."/>
        </authorList>
    </citation>
    <scope>NUCLEOTIDE SEQUENCE [LARGE SCALE GENOMIC DNA]</scope>
    <source>
        <strain evidence="12">NBRC 113072</strain>
    </source>
</reference>
<dbReference type="PROSITE" id="PS00198">
    <property type="entry name" value="4FE4S_FER_1"/>
    <property type="match status" value="1"/>
</dbReference>
<dbReference type="Gene3D" id="3.40.50.920">
    <property type="match status" value="1"/>
</dbReference>
<dbReference type="Pfam" id="PF01855">
    <property type="entry name" value="POR_N"/>
    <property type="match status" value="1"/>
</dbReference>
<name>A0ABQ6IMP1_9MICO</name>
<evidence type="ECO:0000313" key="11">
    <source>
        <dbReference type="EMBL" id="GMA39200.1"/>
    </source>
</evidence>
<dbReference type="Pfam" id="PF02775">
    <property type="entry name" value="TPP_enzyme_C"/>
    <property type="match status" value="1"/>
</dbReference>
<dbReference type="CDD" id="cd03377">
    <property type="entry name" value="TPP_PFOR_PNO"/>
    <property type="match status" value="1"/>
</dbReference>
<keyword evidence="7" id="KW-0408">Iron</keyword>
<proteinExistence type="inferred from homology"/>
<dbReference type="InterPro" id="IPR017900">
    <property type="entry name" value="4Fe4S_Fe_S_CS"/>
</dbReference>
<evidence type="ECO:0000256" key="5">
    <source>
        <dbReference type="ARBA" id="ARBA00022982"/>
    </source>
</evidence>
<organism evidence="11 12">
    <name type="scientific">Mobilicoccus caccae</name>
    <dbReference type="NCBI Taxonomy" id="1859295"/>
    <lineage>
        <taxon>Bacteria</taxon>
        <taxon>Bacillati</taxon>
        <taxon>Actinomycetota</taxon>
        <taxon>Actinomycetes</taxon>
        <taxon>Micrococcales</taxon>
        <taxon>Dermatophilaceae</taxon>
        <taxon>Mobilicoccus</taxon>
    </lineage>
</organism>
<evidence type="ECO:0000256" key="9">
    <source>
        <dbReference type="PIRNR" id="PIRNR000159"/>
    </source>
</evidence>
<dbReference type="SUPFAM" id="SSF52922">
    <property type="entry name" value="TK C-terminal domain-like"/>
    <property type="match status" value="1"/>
</dbReference>
<dbReference type="InterPro" id="IPR037112">
    <property type="entry name" value="Pyrv-flavodox_OxR_EKR_sf"/>
</dbReference>
<accession>A0ABQ6IMP1</accession>
<gene>
    <name evidence="11" type="primary">nifJ-1</name>
    <name evidence="11" type="ORF">GCM10025883_12450</name>
</gene>
<dbReference type="CDD" id="cd07034">
    <property type="entry name" value="TPP_PYR_PFOR_IOR-alpha_like"/>
    <property type="match status" value="1"/>
</dbReference>
<dbReference type="PANTHER" id="PTHR32154">
    <property type="entry name" value="PYRUVATE-FLAVODOXIN OXIDOREDUCTASE-RELATED"/>
    <property type="match status" value="1"/>
</dbReference>
<dbReference type="InterPro" id="IPR002869">
    <property type="entry name" value="Pyrv_flavodox_OxRed_cen"/>
</dbReference>
<keyword evidence="3" id="KW-0004">4Fe-4S</keyword>
<dbReference type="InterPro" id="IPR029061">
    <property type="entry name" value="THDP-binding"/>
</dbReference>
<dbReference type="Proteomes" id="UP001157126">
    <property type="component" value="Unassembled WGS sequence"/>
</dbReference>
<dbReference type="PIRSF" id="PIRSF000159">
    <property type="entry name" value="NifJ"/>
    <property type="match status" value="1"/>
</dbReference>
<dbReference type="InterPro" id="IPR019752">
    <property type="entry name" value="Pyrv/ketoisovalerate_OxRed_cat"/>
</dbReference>
<sequence length="1190" mass="129197">MRKIVDGNEAAASVAFRLNELCSIYPITPSSTMAELADEWAALGRTNVWGTVPTVMEMQSEAGAAGTAHGALQGGALSTTFTASQGLLLMIPNMYKIAGELTSTVFHVAARALATQGLSIFGDQQDVMAVRQTGFALLASASVQEAHDLALVAQLSTLRARIPFIHFFDGFRTSHELNSIEYLSDEDLRTLVPASLICDHRGRALSPEHPFIRGTAQNPDTYFQSRETVNPFYAAAPGVVQQAMDEFAARVGRRYNLVEYVGDPEAEQIVVIMGSGAETAIQTVEHLTAQGRRVGVLQIRLYRPWPAAQVLAAIPKSVRRIAVLDRTKEPGSGGEPLFLDVLSTVGEAYGRGDLEEMPRVIGGRYGLSSKEFTPGMVVGVFDELASETPRPRFTVGIVDDVSGTSIDYDDSLDLFDESTVGAVFYGLGSDGTVGANKNTIKILGGQGEFHAQGYFVYDSKKSGSRTVSHLRFGKEPIRAPYLVSSASFIGCHHTSIFERVDVLEFAAEGATLLLNSPLPPADVWDSLPRPMQQTILERKIRLFAVDANSVSREAGLGNRTNTVLQTCFFAISGVLPREVAIERVKESIRTTYGRRGAEVVARNEAAVDHALAALHEIEVPEQVTSGHDLLAPVPAHAPVFVKDVTALMLSGRGDQLPVSALPVDGSYPSGTTAFEKRNISDIVAEWDPNTCIQCGNCSLVCPHAVIRSRHYSAKALAGAPESFQSAPLDAVGLPDARYTLQIYPEDCTGCGLCVEACPVKPVGAPNRRAINLSPVRERKEAEIANVAFFETIPVNDRARVDFGTVRGTQFLEPLFEFSGACTGCGETPYLKLLTQLFGDRATVANATGCSSIYGGNLPTTPWTKNAEGRGPAWSNSLFEDNAEFGLGFRLAADLQTELARKRLGQLREEIGADLVEEILEAPQRYESDLKAQLARVSLLKARLDDLDGAWVEDLRSVADHLVRRSVWIVGGDGWAYDIGSGGVDHVLASGRDVNILVMDTEVYSNTGGQSSKSTPLGAVAKFASAGKTTAKKDLALQATAYGNVYVARVAMGADPQQTLRAFREAEAYDGPSLIIAYSHCIAHGIDMRKGLDQQYRAVHSGHWPLMRYNPILRSRGDNPFLLDSPRPRIPLRDYHDQELRFRILATSDPAEAERLVELGQDQVDRRWSEYEEMATRGASEFAADARRERS</sequence>
<dbReference type="Gene3D" id="3.40.920.10">
    <property type="entry name" value="Pyruvate-ferredoxin oxidoreductase, PFOR, domain III"/>
    <property type="match status" value="1"/>
</dbReference>
<dbReference type="SUPFAM" id="SSF52518">
    <property type="entry name" value="Thiamin diphosphate-binding fold (THDP-binding)"/>
    <property type="match status" value="2"/>
</dbReference>
<evidence type="ECO:0000256" key="3">
    <source>
        <dbReference type="ARBA" id="ARBA00022485"/>
    </source>
</evidence>
<feature type="domain" description="4Fe-4S ferredoxin-type" evidence="10">
    <location>
        <begin position="738"/>
        <end position="767"/>
    </location>
</feature>
<keyword evidence="5 9" id="KW-0249">Electron transport</keyword>
<evidence type="ECO:0000259" key="10">
    <source>
        <dbReference type="PROSITE" id="PS51379"/>
    </source>
</evidence>
<keyword evidence="12" id="KW-1185">Reference proteome</keyword>
<evidence type="ECO:0000256" key="4">
    <source>
        <dbReference type="ARBA" id="ARBA00022723"/>
    </source>
</evidence>
<evidence type="ECO:0000256" key="1">
    <source>
        <dbReference type="ARBA" id="ARBA00009032"/>
    </source>
</evidence>
<dbReference type="Gene3D" id="3.30.70.20">
    <property type="match status" value="1"/>
</dbReference>
<dbReference type="InterPro" id="IPR033412">
    <property type="entry name" value="PFOR_II"/>
</dbReference>
<evidence type="ECO:0000256" key="8">
    <source>
        <dbReference type="ARBA" id="ARBA00023014"/>
    </source>
</evidence>
<dbReference type="Pfam" id="PF01558">
    <property type="entry name" value="POR"/>
    <property type="match status" value="1"/>
</dbReference>
<dbReference type="EMBL" id="BSUO01000001">
    <property type="protein sequence ID" value="GMA39200.1"/>
    <property type="molecule type" value="Genomic_DNA"/>
</dbReference>
<dbReference type="InterPro" id="IPR050722">
    <property type="entry name" value="Pyruvate:ferred/Flavod_OxRd"/>
</dbReference>
<dbReference type="InterPro" id="IPR017896">
    <property type="entry name" value="4Fe4S_Fe-S-bd"/>
</dbReference>
<dbReference type="Pfam" id="PF17147">
    <property type="entry name" value="PFOR_II"/>
    <property type="match status" value="1"/>
</dbReference>
<dbReference type="InterPro" id="IPR011766">
    <property type="entry name" value="TPP_enzyme_TPP-bd"/>
</dbReference>
<feature type="domain" description="4Fe-4S ferredoxin-type" evidence="10">
    <location>
        <begin position="682"/>
        <end position="711"/>
    </location>
</feature>
<evidence type="ECO:0000313" key="12">
    <source>
        <dbReference type="Proteomes" id="UP001157126"/>
    </source>
</evidence>
<dbReference type="Pfam" id="PF12838">
    <property type="entry name" value="Fer4_7"/>
    <property type="match status" value="1"/>
</dbReference>
<dbReference type="SMART" id="SM00890">
    <property type="entry name" value="EKR"/>
    <property type="match status" value="1"/>
</dbReference>
<evidence type="ECO:0000256" key="7">
    <source>
        <dbReference type="ARBA" id="ARBA00023004"/>
    </source>
</evidence>